<dbReference type="Pfam" id="PF01343">
    <property type="entry name" value="Peptidase_S49"/>
    <property type="match status" value="2"/>
</dbReference>
<proteinExistence type="inferred from homology"/>
<evidence type="ECO:0000313" key="11">
    <source>
        <dbReference type="Proteomes" id="UP000679691"/>
    </source>
</evidence>
<dbReference type="InterPro" id="IPR029045">
    <property type="entry name" value="ClpP/crotonase-like_dom_sf"/>
</dbReference>
<evidence type="ECO:0000256" key="5">
    <source>
        <dbReference type="ARBA" id="ARBA00022825"/>
    </source>
</evidence>
<evidence type="ECO:0000256" key="7">
    <source>
        <dbReference type="PIRSR" id="PIRSR001217-1"/>
    </source>
</evidence>
<dbReference type="CDD" id="cd07018">
    <property type="entry name" value="S49_SppA_67K_type"/>
    <property type="match status" value="1"/>
</dbReference>
<dbReference type="InterPro" id="IPR047272">
    <property type="entry name" value="S49_SppA_C"/>
</dbReference>
<protein>
    <submittedName>
        <fullName evidence="10">Signal peptide peptidase SppA</fullName>
    </submittedName>
</protein>
<sequence length="589" mass="64425">MKSFFKYVLATITGLIIAGVLAICILFGVIAAMVSSVSSSSEVAVPANAILHISLNHDIQDRPEKNPFEDLDFKGFKSRKTLALSEVVGRIAYAKNDANIKGIYLNLSDVAAGFATLQEIRAALEDFKTSGKFIVSYSEVYTQKAYFLASVADKIYLNPEGTLDFKGFNSSTLFMKDALDKMGVEMQIVKVGTFKSAVEPFILNGMSPANRQQVESYLGDIYQSFLANIAAARKIPVATLFAIANDYKIRNAEDAVTHKMADGLIYKDELLAELKKRLQIKDKKDIPSIALVDYKVKEAPKGDFNTRVAVLYAEGEINSGESSEGVIGSETISRELRKLREDDKVKAVVFRVNSPGGSALASDVMWREVELLKKVKPIIVSMGDVAASGGYYIAAAADSIFAENNTITGSIGVFGMIPNLQNLLNNKIGVRFEGVKTGKYAGLMTELDKPMTADERVIVQAGVDRVYRTFTKRVAEGRKISVAQVDSIGQGRVWSGKQALALGLVDRIGGIDKAIIAAAAKAKIKDYKVVEYPAEKDPFSSLLNSSTEKVKVWFAKEQLGDSYRYYQTIQSVTKNSGILMKLPYEITIN</sequence>
<evidence type="ECO:0000259" key="9">
    <source>
        <dbReference type="Pfam" id="PF01343"/>
    </source>
</evidence>
<evidence type="ECO:0000313" key="10">
    <source>
        <dbReference type="EMBL" id="MBP3943930.1"/>
    </source>
</evidence>
<dbReference type="PIRSF" id="PIRSF001217">
    <property type="entry name" value="Protease_4_SppA"/>
    <property type="match status" value="1"/>
</dbReference>
<keyword evidence="11" id="KW-1185">Reference proteome</keyword>
<organism evidence="10 11">
    <name type="scientific">Rhinopithecimicrobium faecis</name>
    <dbReference type="NCBI Taxonomy" id="2820698"/>
    <lineage>
        <taxon>Bacteria</taxon>
        <taxon>Pseudomonadati</taxon>
        <taxon>Bacteroidota</taxon>
        <taxon>Sphingobacteriia</taxon>
        <taxon>Sphingobacteriales</taxon>
        <taxon>Sphingobacteriaceae</taxon>
        <taxon>Rhinopithecimicrobium</taxon>
    </lineage>
</organism>
<keyword evidence="3" id="KW-0645">Protease</keyword>
<dbReference type="CDD" id="cd07023">
    <property type="entry name" value="S49_Sppa_N_C"/>
    <property type="match status" value="1"/>
</dbReference>
<dbReference type="GO" id="GO:0006465">
    <property type="term" value="P:signal peptide processing"/>
    <property type="evidence" value="ECO:0007669"/>
    <property type="project" value="InterPro"/>
</dbReference>
<reference evidence="10" key="1">
    <citation type="submission" date="2021-03" db="EMBL/GenBank/DDBJ databases">
        <authorList>
            <person name="Lu T."/>
            <person name="Wang Q."/>
            <person name="Han X."/>
        </authorList>
    </citation>
    <scope>NUCLEOTIDE SEQUENCE</scope>
    <source>
        <strain evidence="10">WQ 2009</strain>
    </source>
</reference>
<feature type="transmembrane region" description="Helical" evidence="8">
    <location>
        <begin position="7"/>
        <end position="34"/>
    </location>
</feature>
<dbReference type="EMBL" id="JAGKSB010000011">
    <property type="protein sequence ID" value="MBP3943930.1"/>
    <property type="molecule type" value="Genomic_DNA"/>
</dbReference>
<dbReference type="InterPro" id="IPR047217">
    <property type="entry name" value="S49_SppA_67K_type_N"/>
</dbReference>
<dbReference type="RefSeq" id="WP_353547434.1">
    <property type="nucleotide sequence ID" value="NZ_JAGKSB010000011.1"/>
</dbReference>
<comment type="subcellular location">
    <subcellularLocation>
        <location evidence="1">Membrane</location>
    </subcellularLocation>
</comment>
<keyword evidence="5" id="KW-0720">Serine protease</keyword>
<evidence type="ECO:0000256" key="8">
    <source>
        <dbReference type="SAM" id="Phobius"/>
    </source>
</evidence>
<dbReference type="SUPFAM" id="SSF52096">
    <property type="entry name" value="ClpP/crotonase"/>
    <property type="match status" value="2"/>
</dbReference>
<dbReference type="InterPro" id="IPR004634">
    <property type="entry name" value="Pept_S49_pIV"/>
</dbReference>
<dbReference type="PANTHER" id="PTHR33209:SF1">
    <property type="entry name" value="PEPTIDASE S49 DOMAIN-CONTAINING PROTEIN"/>
    <property type="match status" value="1"/>
</dbReference>
<dbReference type="Gene3D" id="3.90.226.10">
    <property type="entry name" value="2-enoyl-CoA Hydratase, Chain A, domain 1"/>
    <property type="match status" value="3"/>
</dbReference>
<dbReference type="Gene3D" id="6.20.330.10">
    <property type="match status" value="1"/>
</dbReference>
<dbReference type="GO" id="GO:0016020">
    <property type="term" value="C:membrane"/>
    <property type="evidence" value="ECO:0007669"/>
    <property type="project" value="UniProtKB-SubCell"/>
</dbReference>
<dbReference type="NCBIfam" id="TIGR00705">
    <property type="entry name" value="SppA_67K"/>
    <property type="match status" value="1"/>
</dbReference>
<keyword evidence="6 8" id="KW-0472">Membrane</keyword>
<comment type="similarity">
    <text evidence="2">Belongs to the peptidase S49 family.</text>
</comment>
<comment type="caution">
    <text evidence="10">The sequence shown here is derived from an EMBL/GenBank/DDBJ whole genome shotgun (WGS) entry which is preliminary data.</text>
</comment>
<dbReference type="InterPro" id="IPR004635">
    <property type="entry name" value="Pept_S49_SppA"/>
</dbReference>
<dbReference type="AlphaFoldDB" id="A0A8T4HA00"/>
<dbReference type="NCBIfam" id="TIGR00706">
    <property type="entry name" value="SppA_dom"/>
    <property type="match status" value="1"/>
</dbReference>
<evidence type="ECO:0000256" key="2">
    <source>
        <dbReference type="ARBA" id="ARBA00008683"/>
    </source>
</evidence>
<dbReference type="Proteomes" id="UP000679691">
    <property type="component" value="Unassembled WGS sequence"/>
</dbReference>
<dbReference type="PANTHER" id="PTHR33209">
    <property type="entry name" value="PROTEASE 4"/>
    <property type="match status" value="1"/>
</dbReference>
<keyword evidence="4" id="KW-0378">Hydrolase</keyword>
<accession>A0A8T4HA00</accession>
<feature type="active site" description="Nucleophile" evidence="7">
    <location>
        <position position="388"/>
    </location>
</feature>
<evidence type="ECO:0000256" key="1">
    <source>
        <dbReference type="ARBA" id="ARBA00004370"/>
    </source>
</evidence>
<name>A0A8T4HA00_9SPHI</name>
<gene>
    <name evidence="10" type="primary">sppA</name>
    <name evidence="10" type="ORF">J5U18_10195</name>
</gene>
<feature type="active site" description="Proton donor/acceptor" evidence="7">
    <location>
        <position position="195"/>
    </location>
</feature>
<dbReference type="InterPro" id="IPR002142">
    <property type="entry name" value="Peptidase_S49"/>
</dbReference>
<evidence type="ECO:0000256" key="6">
    <source>
        <dbReference type="ARBA" id="ARBA00023136"/>
    </source>
</evidence>
<keyword evidence="8" id="KW-1133">Transmembrane helix</keyword>
<keyword evidence="8" id="KW-0812">Transmembrane</keyword>
<evidence type="ECO:0000256" key="4">
    <source>
        <dbReference type="ARBA" id="ARBA00022801"/>
    </source>
</evidence>
<evidence type="ECO:0000256" key="3">
    <source>
        <dbReference type="ARBA" id="ARBA00022670"/>
    </source>
</evidence>
<dbReference type="GO" id="GO:0008236">
    <property type="term" value="F:serine-type peptidase activity"/>
    <property type="evidence" value="ECO:0007669"/>
    <property type="project" value="UniProtKB-KW"/>
</dbReference>
<feature type="domain" description="Peptidase S49" evidence="9">
    <location>
        <begin position="128"/>
        <end position="280"/>
    </location>
</feature>
<feature type="domain" description="Peptidase S49" evidence="9">
    <location>
        <begin position="371"/>
        <end position="524"/>
    </location>
</feature>